<dbReference type="GO" id="GO:0000175">
    <property type="term" value="F:3'-5'-RNA exonuclease activity"/>
    <property type="evidence" value="ECO:0007669"/>
    <property type="project" value="TreeGrafter"/>
</dbReference>
<proteinExistence type="predicted"/>
<evidence type="ECO:0000256" key="1">
    <source>
        <dbReference type="SAM" id="MobiDB-lite"/>
    </source>
</evidence>
<dbReference type="Proteomes" id="UP001161247">
    <property type="component" value="Chromosome 7"/>
</dbReference>
<dbReference type="InterPro" id="IPR050410">
    <property type="entry name" value="CCR4/nocturin_mRNA_transcr"/>
</dbReference>
<accession>A0AAV1E2B1</accession>
<dbReference type="InterPro" id="IPR036691">
    <property type="entry name" value="Endo/exonu/phosph_ase_sf"/>
</dbReference>
<keyword evidence="4" id="KW-1185">Reference proteome</keyword>
<dbReference type="PANTHER" id="PTHR12121:SF74">
    <property type="entry name" value="CARBON CATABOLITE REPRESSOR PROTEIN 4 HOMOLOG 5"/>
    <property type="match status" value="1"/>
</dbReference>
<dbReference type="Pfam" id="PF03372">
    <property type="entry name" value="Exo_endo_phos"/>
    <property type="match status" value="1"/>
</dbReference>
<feature type="region of interest" description="Disordered" evidence="1">
    <location>
        <begin position="1"/>
        <end position="29"/>
    </location>
</feature>
<evidence type="ECO:0000313" key="3">
    <source>
        <dbReference type="EMBL" id="CAI9113582.1"/>
    </source>
</evidence>
<name>A0AAV1E2B1_OLDCO</name>
<dbReference type="PANTHER" id="PTHR12121">
    <property type="entry name" value="CARBON CATABOLITE REPRESSOR PROTEIN 4"/>
    <property type="match status" value="1"/>
</dbReference>
<reference evidence="3" key="1">
    <citation type="submission" date="2023-03" db="EMBL/GenBank/DDBJ databases">
        <authorList>
            <person name="Julca I."/>
        </authorList>
    </citation>
    <scope>NUCLEOTIDE SEQUENCE</scope>
</reference>
<evidence type="ECO:0000259" key="2">
    <source>
        <dbReference type="Pfam" id="PF03372"/>
    </source>
</evidence>
<dbReference type="AlphaFoldDB" id="A0AAV1E2B1"/>
<dbReference type="FunFam" id="3.60.10.10:FF:000080">
    <property type="entry name" value="Carbon catabolite repressor protein 4 homolog 3"/>
    <property type="match status" value="1"/>
</dbReference>
<dbReference type="EMBL" id="OX459124">
    <property type="protein sequence ID" value="CAI9113582.1"/>
    <property type="molecule type" value="Genomic_DNA"/>
</dbReference>
<feature type="compositionally biased region" description="Basic and acidic residues" evidence="1">
    <location>
        <begin position="1"/>
        <end position="16"/>
    </location>
</feature>
<dbReference type="Gene3D" id="3.60.10.10">
    <property type="entry name" value="Endonuclease/exonuclease/phosphatase"/>
    <property type="match status" value="1"/>
</dbReference>
<feature type="domain" description="Endonuclease/exonuclease/phosphatase" evidence="2">
    <location>
        <begin position="117"/>
        <end position="449"/>
    </location>
</feature>
<evidence type="ECO:0000313" key="4">
    <source>
        <dbReference type="Proteomes" id="UP001161247"/>
    </source>
</evidence>
<dbReference type="InterPro" id="IPR005135">
    <property type="entry name" value="Endo/exonuclease/phosphatase"/>
</dbReference>
<sequence length="465" mass="52756">MGRGRYDRAPPSEERPTGGADKPKKRQLYECDHRIAVRQKFRSSNGETKQETETLTSSSSVVLKTCSSSHNRGHADRIKRKRKLRRKKNKLLDAKDGRRWTYSTSDFSKCKDRIVFVSYNILGVGNASKHPDLYRKVPPEYLNWDYRKRILYKEIKSYKAGIMCLQEVDRFEDLGHLLKKNGFKGVYKGRTGEALDGCATFWNADLFTLLHEESIEFQSYGLRNNACQICVFKMNSDRNSQEPTKCPSRSFVVGNIHLLFNPSRGDIKLGQMRLFLQKAHTLSHEWGNIPVVIAGDFNSMPQSPMYQFLTSSELNIQLHDRKQISGQICPLDHSSQNNGYLAASGFASRYPSLYRWTEDELRLASGSASGHLRHSLKLCSTYVGVPGSTQTRNYMGEPLATSFHSKFMGTVDYIWHTGEFLPVRVLETLPFNELQETGGLPSKQWGSDHLAIACELAFSEDGPAG</sequence>
<gene>
    <name evidence="3" type="ORF">OLC1_LOCUS20558</name>
</gene>
<protein>
    <submittedName>
        <fullName evidence="3">OLC1v1014212C3</fullName>
    </submittedName>
</protein>
<dbReference type="SUPFAM" id="SSF56219">
    <property type="entry name" value="DNase I-like"/>
    <property type="match status" value="1"/>
</dbReference>
<organism evidence="3 4">
    <name type="scientific">Oldenlandia corymbosa var. corymbosa</name>
    <dbReference type="NCBI Taxonomy" id="529605"/>
    <lineage>
        <taxon>Eukaryota</taxon>
        <taxon>Viridiplantae</taxon>
        <taxon>Streptophyta</taxon>
        <taxon>Embryophyta</taxon>
        <taxon>Tracheophyta</taxon>
        <taxon>Spermatophyta</taxon>
        <taxon>Magnoliopsida</taxon>
        <taxon>eudicotyledons</taxon>
        <taxon>Gunneridae</taxon>
        <taxon>Pentapetalae</taxon>
        <taxon>asterids</taxon>
        <taxon>lamiids</taxon>
        <taxon>Gentianales</taxon>
        <taxon>Rubiaceae</taxon>
        <taxon>Rubioideae</taxon>
        <taxon>Spermacoceae</taxon>
        <taxon>Hedyotis-Oldenlandia complex</taxon>
        <taxon>Oldenlandia</taxon>
    </lineage>
</organism>